<dbReference type="OrthoDB" id="300855at2759"/>
<feature type="compositionally biased region" description="Polar residues" evidence="1">
    <location>
        <begin position="229"/>
        <end position="241"/>
    </location>
</feature>
<reference evidence="2" key="1">
    <citation type="submission" date="2018-11" db="EMBL/GenBank/DDBJ databases">
        <authorList>
            <consortium name="Pathogen Informatics"/>
        </authorList>
    </citation>
    <scope>NUCLEOTIDE SEQUENCE</scope>
</reference>
<protein>
    <recommendedName>
        <fullName evidence="4">SPRY domain-containing protein</fullName>
    </recommendedName>
</protein>
<organism evidence="2 3">
    <name type="scientific">Protopolystoma xenopodis</name>
    <dbReference type="NCBI Taxonomy" id="117903"/>
    <lineage>
        <taxon>Eukaryota</taxon>
        <taxon>Metazoa</taxon>
        <taxon>Spiralia</taxon>
        <taxon>Lophotrochozoa</taxon>
        <taxon>Platyhelminthes</taxon>
        <taxon>Monogenea</taxon>
        <taxon>Polyopisthocotylea</taxon>
        <taxon>Polystomatidea</taxon>
        <taxon>Polystomatidae</taxon>
        <taxon>Protopolystoma</taxon>
    </lineage>
</organism>
<evidence type="ECO:0000256" key="1">
    <source>
        <dbReference type="SAM" id="MobiDB-lite"/>
    </source>
</evidence>
<evidence type="ECO:0008006" key="4">
    <source>
        <dbReference type="Google" id="ProtNLM"/>
    </source>
</evidence>
<feature type="region of interest" description="Disordered" evidence="1">
    <location>
        <begin position="1"/>
        <end position="39"/>
    </location>
</feature>
<gene>
    <name evidence="2" type="ORF">PXEA_LOCUS31809</name>
</gene>
<feature type="region of interest" description="Disordered" evidence="1">
    <location>
        <begin position="211"/>
        <end position="241"/>
    </location>
</feature>
<evidence type="ECO:0000313" key="3">
    <source>
        <dbReference type="Proteomes" id="UP000784294"/>
    </source>
</evidence>
<dbReference type="EMBL" id="CAAALY010257693">
    <property type="protein sequence ID" value="VEL38369.1"/>
    <property type="molecule type" value="Genomic_DNA"/>
</dbReference>
<feature type="region of interest" description="Disordered" evidence="1">
    <location>
        <begin position="80"/>
        <end position="116"/>
    </location>
</feature>
<evidence type="ECO:0000313" key="2">
    <source>
        <dbReference type="EMBL" id="VEL38369.1"/>
    </source>
</evidence>
<proteinExistence type="predicted"/>
<sequence length="330" mass="33325">MDMISSTLEIRDRRGKKMRLANPFKKARSRDQSPEVVSALAGGGGSLSLTSGGGSSGPGVLGSPGSSLAGAGIRAGRLPGEVGSMVSGSGGGGGLQSNGTSGGPSNALTDGSTLGGGSARGGVSTLAGGVGGASTGGTKLGGYIFDDVEILPEMAARENQLADHIDEFSFTVVVLPGQDPGFVHLGWVTTRFKLSCSAVVSSCTPFDSEMETGNISQGSITNPPGIPTSAPSSTGGATGPTSFGYSETLEVRQAAVCLLESDLTLKSAVAERSSFMVHVGDLLARIGTPEDMAKRMSQGLSITCWVDTATGTLGFEINGRETGIRYQFFS</sequence>
<name>A0A448XJU9_9PLAT</name>
<comment type="caution">
    <text evidence="2">The sequence shown here is derived from an EMBL/GenBank/DDBJ whole genome shotgun (WGS) entry which is preliminary data.</text>
</comment>
<keyword evidence="3" id="KW-1185">Reference proteome</keyword>
<feature type="compositionally biased region" description="Polar residues" evidence="1">
    <location>
        <begin position="211"/>
        <end position="222"/>
    </location>
</feature>
<accession>A0A448XJU9</accession>
<dbReference type="AlphaFoldDB" id="A0A448XJU9"/>
<dbReference type="Proteomes" id="UP000784294">
    <property type="component" value="Unassembled WGS sequence"/>
</dbReference>
<feature type="compositionally biased region" description="Gly residues" evidence="1">
    <location>
        <begin position="88"/>
        <end position="102"/>
    </location>
</feature>